<protein>
    <recommendedName>
        <fullName evidence="3">Carboxylic ester hydrolase</fullName>
        <ecNumber evidence="3">3.1.1.-</ecNumber>
    </recommendedName>
</protein>
<accession>A0ABV3DPI9</accession>
<evidence type="ECO:0000313" key="6">
    <source>
        <dbReference type="Proteomes" id="UP001551482"/>
    </source>
</evidence>
<evidence type="ECO:0000259" key="4">
    <source>
        <dbReference type="Pfam" id="PF00135"/>
    </source>
</evidence>
<organism evidence="5 6">
    <name type="scientific">Streptodolium elevatio</name>
    <dbReference type="NCBI Taxonomy" id="3157996"/>
    <lineage>
        <taxon>Bacteria</taxon>
        <taxon>Bacillati</taxon>
        <taxon>Actinomycetota</taxon>
        <taxon>Actinomycetes</taxon>
        <taxon>Kitasatosporales</taxon>
        <taxon>Streptomycetaceae</taxon>
        <taxon>Streptodolium</taxon>
    </lineage>
</organism>
<feature type="domain" description="Carboxylesterase type B" evidence="4">
    <location>
        <begin position="332"/>
        <end position="452"/>
    </location>
</feature>
<keyword evidence="2 3" id="KW-0378">Hydrolase</keyword>
<reference evidence="5 6" key="1">
    <citation type="submission" date="2024-06" db="EMBL/GenBank/DDBJ databases">
        <title>The Natural Products Discovery Center: Release of the First 8490 Sequenced Strains for Exploring Actinobacteria Biosynthetic Diversity.</title>
        <authorList>
            <person name="Kalkreuter E."/>
            <person name="Kautsar S.A."/>
            <person name="Yang D."/>
            <person name="Bader C.D."/>
            <person name="Teijaro C.N."/>
            <person name="Fluegel L."/>
            <person name="Davis C.M."/>
            <person name="Simpson J.R."/>
            <person name="Lauterbach L."/>
            <person name="Steele A.D."/>
            <person name="Gui C."/>
            <person name="Meng S."/>
            <person name="Li G."/>
            <person name="Viehrig K."/>
            <person name="Ye F."/>
            <person name="Su P."/>
            <person name="Kiefer A.F."/>
            <person name="Nichols A."/>
            <person name="Cepeda A.J."/>
            <person name="Yan W."/>
            <person name="Fan B."/>
            <person name="Jiang Y."/>
            <person name="Adhikari A."/>
            <person name="Zheng C.-J."/>
            <person name="Schuster L."/>
            <person name="Cowan T.M."/>
            <person name="Smanski M.J."/>
            <person name="Chevrette M.G."/>
            <person name="De Carvalho L.P.S."/>
            <person name="Shen B."/>
        </authorList>
    </citation>
    <scope>NUCLEOTIDE SEQUENCE [LARGE SCALE GENOMIC DNA]</scope>
    <source>
        <strain evidence="5 6">NPDC048946</strain>
    </source>
</reference>
<dbReference type="InterPro" id="IPR002018">
    <property type="entry name" value="CarbesteraseB"/>
</dbReference>
<sequence>MTDSPPLPVAETTLGPVRGTREAGLDVFRGIPYAAPPVGDARWRAARPHEGWSEVRDASAYGPSSPQPHRVDPVLGGHGSPPFDEDCLTLNVWTPAADDGQRPVLVWLHGGGFVSGSGTLPIYAGDPFARNGDLVVVTVSYRVGALGFLFLGEADGADSGNFWITDQLAALAWIRDNVAAFGGDPGNITVAGQSGGAFATLAMACRPEGRGLFHRMILQSPPLGLTLPDPEEALRTTRLFMNLAGADDVAALRAMPWEEIVRTTLAMFGATARPGRWLLPFWPVLDGVTLDRDPLAAAAAGAARDVDGLLGWTRDEATFAFAFDPQVDAATTAGVTDGFFRAPGLGLAEARAKDDVPLRLYQFDWATPGAEGRFGATHCLDLPFTFHNAERWSHAPFLAGADPEEVEALGTAMHRAWIAFVRTGNPDHPGIPHWRPYDEDTRAVLRFDTAVTSSAPFSLEEQSTDGEDRLR</sequence>
<proteinExistence type="inferred from homology"/>
<comment type="similarity">
    <text evidence="1 3">Belongs to the type-B carboxylesterase/lipase family.</text>
</comment>
<dbReference type="InterPro" id="IPR019826">
    <property type="entry name" value="Carboxylesterase_B_AS"/>
</dbReference>
<gene>
    <name evidence="5" type="ORF">AB0C36_29690</name>
</gene>
<dbReference type="PANTHER" id="PTHR11559">
    <property type="entry name" value="CARBOXYLESTERASE"/>
    <property type="match status" value="1"/>
</dbReference>
<dbReference type="InterPro" id="IPR019819">
    <property type="entry name" value="Carboxylesterase_B_CS"/>
</dbReference>
<evidence type="ECO:0000313" key="5">
    <source>
        <dbReference type="EMBL" id="MEU8137673.1"/>
    </source>
</evidence>
<comment type="caution">
    <text evidence="5">The sequence shown here is derived from an EMBL/GenBank/DDBJ whole genome shotgun (WGS) entry which is preliminary data.</text>
</comment>
<dbReference type="Proteomes" id="UP001551482">
    <property type="component" value="Unassembled WGS sequence"/>
</dbReference>
<evidence type="ECO:0000256" key="3">
    <source>
        <dbReference type="RuleBase" id="RU361235"/>
    </source>
</evidence>
<dbReference type="EC" id="3.1.1.-" evidence="3"/>
<feature type="domain" description="Carboxylesterase type B" evidence="4">
    <location>
        <begin position="8"/>
        <end position="326"/>
    </location>
</feature>
<dbReference type="PROSITE" id="PS00122">
    <property type="entry name" value="CARBOXYLESTERASE_B_1"/>
    <property type="match status" value="1"/>
</dbReference>
<dbReference type="InterPro" id="IPR050309">
    <property type="entry name" value="Type-B_Carboxylest/Lipase"/>
</dbReference>
<evidence type="ECO:0000256" key="2">
    <source>
        <dbReference type="ARBA" id="ARBA00022801"/>
    </source>
</evidence>
<dbReference type="EMBL" id="JBEZFP010000096">
    <property type="protein sequence ID" value="MEU8137673.1"/>
    <property type="molecule type" value="Genomic_DNA"/>
</dbReference>
<dbReference type="PROSITE" id="PS00941">
    <property type="entry name" value="CARBOXYLESTERASE_B_2"/>
    <property type="match status" value="1"/>
</dbReference>
<dbReference type="InterPro" id="IPR029058">
    <property type="entry name" value="AB_hydrolase_fold"/>
</dbReference>
<keyword evidence="6" id="KW-1185">Reference proteome</keyword>
<dbReference type="Pfam" id="PF00135">
    <property type="entry name" value="COesterase"/>
    <property type="match status" value="2"/>
</dbReference>
<dbReference type="Gene3D" id="3.40.50.1820">
    <property type="entry name" value="alpha/beta hydrolase"/>
    <property type="match status" value="2"/>
</dbReference>
<dbReference type="SUPFAM" id="SSF53474">
    <property type="entry name" value="alpha/beta-Hydrolases"/>
    <property type="match status" value="1"/>
</dbReference>
<dbReference type="RefSeq" id="WP_358359909.1">
    <property type="nucleotide sequence ID" value="NZ_JBEZFP010000096.1"/>
</dbReference>
<name>A0ABV3DPI9_9ACTN</name>
<evidence type="ECO:0000256" key="1">
    <source>
        <dbReference type="ARBA" id="ARBA00005964"/>
    </source>
</evidence>